<protein>
    <submittedName>
        <fullName evidence="2">Uncharacterized protein</fullName>
    </submittedName>
</protein>
<dbReference type="EMBL" id="HBHP01000227">
    <property type="protein sequence ID" value="CAD9744090.1"/>
    <property type="molecule type" value="Transcribed_RNA"/>
</dbReference>
<reference evidence="2" key="1">
    <citation type="submission" date="2021-01" db="EMBL/GenBank/DDBJ databases">
        <authorList>
            <person name="Corre E."/>
            <person name="Pelletier E."/>
            <person name="Niang G."/>
            <person name="Scheremetjew M."/>
            <person name="Finn R."/>
            <person name="Kale V."/>
            <person name="Holt S."/>
            <person name="Cochrane G."/>
            <person name="Meng A."/>
            <person name="Brown T."/>
            <person name="Cohen L."/>
        </authorList>
    </citation>
    <scope>NUCLEOTIDE SEQUENCE</scope>
    <source>
        <strain evidence="2">CCMP622</strain>
    </source>
</reference>
<feature type="region of interest" description="Disordered" evidence="1">
    <location>
        <begin position="394"/>
        <end position="417"/>
    </location>
</feature>
<accession>A0A7S2TFQ2</accession>
<feature type="compositionally biased region" description="Polar residues" evidence="1">
    <location>
        <begin position="406"/>
        <end position="417"/>
    </location>
</feature>
<proteinExistence type="predicted"/>
<evidence type="ECO:0000313" key="2">
    <source>
        <dbReference type="EMBL" id="CAD9744090.1"/>
    </source>
</evidence>
<evidence type="ECO:0000256" key="1">
    <source>
        <dbReference type="SAM" id="MobiDB-lite"/>
    </source>
</evidence>
<gene>
    <name evidence="2" type="ORF">LSP00402_LOCUS172</name>
</gene>
<name>A0A7S2TFQ2_9EUKA</name>
<sequence length="417" mass="47544">MDPMDPDYDEDKEHIKDPRVIALEYFLHKNGWFDGKGIKGIGKEFIKMPMDQYWAIKKEIYDKGEWDDRNVFFRPIEAIADMTDEEEDAREEALLEMVGSDDPETNEYLRKLAMPTAEELEAGPPSNPGLAYTDLDKKLYGDLAFSYMPLWYPHAVPRPEWEVFLPDVDDVEADLAAWQAEQEESKELNSERDDEIEKVTVAVTPGAASGRHKFNRETARDETPFMQLAFARIGLAYLCAAGSGAMFGSFATFKRYYGDLSVDRKLLRTMMVNSSLYYAPRWGERWAILAFLYTANYTFIRDHVQTKRYFKESQHAQEVNAVCTAAGAATGFIYSLSMKNWRFMFAHAFIGGATCWAGSCPIRIPGLSDFVDAVRTKVARRPPGSLIKPIGIERTKEEESRSTETFITRSTPYTPSE</sequence>
<dbReference type="AlphaFoldDB" id="A0A7S2TFQ2"/>
<organism evidence="2">
    <name type="scientific">Lotharella oceanica</name>
    <dbReference type="NCBI Taxonomy" id="641309"/>
    <lineage>
        <taxon>Eukaryota</taxon>
        <taxon>Sar</taxon>
        <taxon>Rhizaria</taxon>
        <taxon>Cercozoa</taxon>
        <taxon>Chlorarachniophyceae</taxon>
        <taxon>Lotharella</taxon>
    </lineage>
</organism>